<dbReference type="EMBL" id="DVFT01000004">
    <property type="protein sequence ID" value="HIQ94998.1"/>
    <property type="molecule type" value="Genomic_DNA"/>
</dbReference>
<evidence type="ECO:0000313" key="10">
    <source>
        <dbReference type="Proteomes" id="UP000886886"/>
    </source>
</evidence>
<dbReference type="Pfam" id="PF00528">
    <property type="entry name" value="BPD_transp_1"/>
    <property type="match status" value="1"/>
</dbReference>
<gene>
    <name evidence="9" type="ORF">IAB26_00360</name>
</gene>
<evidence type="ECO:0000313" key="9">
    <source>
        <dbReference type="EMBL" id="HIQ94998.1"/>
    </source>
</evidence>
<feature type="domain" description="ABC transmembrane type-1" evidence="8">
    <location>
        <begin position="31"/>
        <end position="222"/>
    </location>
</feature>
<evidence type="ECO:0000256" key="6">
    <source>
        <dbReference type="ARBA" id="ARBA00023136"/>
    </source>
</evidence>
<feature type="transmembrane region" description="Helical" evidence="7">
    <location>
        <begin position="206"/>
        <end position="227"/>
    </location>
</feature>
<evidence type="ECO:0000256" key="2">
    <source>
        <dbReference type="ARBA" id="ARBA00022448"/>
    </source>
</evidence>
<evidence type="ECO:0000256" key="5">
    <source>
        <dbReference type="ARBA" id="ARBA00022989"/>
    </source>
</evidence>
<feature type="transmembrane region" description="Helical" evidence="7">
    <location>
        <begin position="143"/>
        <end position="168"/>
    </location>
</feature>
<keyword evidence="4 7" id="KW-0812">Transmembrane</keyword>
<keyword evidence="6 7" id="KW-0472">Membrane</keyword>
<evidence type="ECO:0000256" key="3">
    <source>
        <dbReference type="ARBA" id="ARBA00022475"/>
    </source>
</evidence>
<dbReference type="InterPro" id="IPR000515">
    <property type="entry name" value="MetI-like"/>
</dbReference>
<comment type="subcellular location">
    <subcellularLocation>
        <location evidence="1 7">Cell membrane</location>
        <topology evidence="1 7">Multi-pass membrane protein</topology>
    </subcellularLocation>
</comment>
<comment type="similarity">
    <text evidence="7">Belongs to the binding-protein-dependent transport system permease family.</text>
</comment>
<accession>A0A9D1CZX6</accession>
<dbReference type="GO" id="GO:0055085">
    <property type="term" value="P:transmembrane transport"/>
    <property type="evidence" value="ECO:0007669"/>
    <property type="project" value="InterPro"/>
</dbReference>
<feature type="non-terminal residue" evidence="9">
    <location>
        <position position="1"/>
    </location>
</feature>
<evidence type="ECO:0000259" key="8">
    <source>
        <dbReference type="PROSITE" id="PS50928"/>
    </source>
</evidence>
<dbReference type="GO" id="GO:0005886">
    <property type="term" value="C:plasma membrane"/>
    <property type="evidence" value="ECO:0007669"/>
    <property type="project" value="UniProtKB-SubCell"/>
</dbReference>
<proteinExistence type="inferred from homology"/>
<keyword evidence="3" id="KW-1003">Cell membrane</keyword>
<dbReference type="InterPro" id="IPR050901">
    <property type="entry name" value="BP-dep_ABC_trans_perm"/>
</dbReference>
<dbReference type="PANTHER" id="PTHR32243">
    <property type="entry name" value="MALTOSE TRANSPORT SYSTEM PERMEASE-RELATED"/>
    <property type="match status" value="1"/>
</dbReference>
<keyword evidence="5 7" id="KW-1133">Transmembrane helix</keyword>
<dbReference type="PANTHER" id="PTHR32243:SF18">
    <property type="entry name" value="INNER MEMBRANE ABC TRANSPORTER PERMEASE PROTEIN YCJP"/>
    <property type="match status" value="1"/>
</dbReference>
<protein>
    <submittedName>
        <fullName evidence="9">Carbohydrate ABC transporter permease</fullName>
    </submittedName>
</protein>
<evidence type="ECO:0000256" key="7">
    <source>
        <dbReference type="RuleBase" id="RU363032"/>
    </source>
</evidence>
<organism evidence="9 10">
    <name type="scientific">Candidatus Limivivens merdigallinarum</name>
    <dbReference type="NCBI Taxonomy" id="2840859"/>
    <lineage>
        <taxon>Bacteria</taxon>
        <taxon>Bacillati</taxon>
        <taxon>Bacillota</taxon>
        <taxon>Clostridia</taxon>
        <taxon>Lachnospirales</taxon>
        <taxon>Lachnospiraceae</taxon>
        <taxon>Lachnospiraceae incertae sedis</taxon>
        <taxon>Candidatus Limivivens</taxon>
    </lineage>
</organism>
<feature type="transmembrane region" description="Helical" evidence="7">
    <location>
        <begin position="102"/>
        <end position="122"/>
    </location>
</feature>
<dbReference type="AlphaFoldDB" id="A0A9D1CZX6"/>
<comment type="caution">
    <text evidence="9">The sequence shown here is derived from an EMBL/GenBank/DDBJ whole genome shotgun (WGS) entry which is preliminary data.</text>
</comment>
<feature type="transmembrane region" description="Helical" evidence="7">
    <location>
        <begin position="35"/>
        <end position="56"/>
    </location>
</feature>
<sequence length="237" mass="26040">INTMDIQYWPKNPTLDNYQNVLQESNFLYYVKNSLIVSCVTGVIVLFVSILGGYGLSRYVYRGKKVTMIVLLLTQMIPLTLILIPMYLIFSSVKISDTLLSLILLYVVLNVPFCLVTMQGFFANIPVAIEEAAAIDGCSKRQILMKIVLPIMLPGIIAVFIFAFIGAWNDLLGGIMLINSEMKKTIPVGLSYYVGQFSINWGEMSAGGMLALLPSAALFAVAQRYIVDGLTSGSVKG</sequence>
<dbReference type="InterPro" id="IPR035906">
    <property type="entry name" value="MetI-like_sf"/>
</dbReference>
<dbReference type="PROSITE" id="PS50928">
    <property type="entry name" value="ABC_TM1"/>
    <property type="match status" value="1"/>
</dbReference>
<evidence type="ECO:0000256" key="1">
    <source>
        <dbReference type="ARBA" id="ARBA00004651"/>
    </source>
</evidence>
<name>A0A9D1CZX6_9FIRM</name>
<evidence type="ECO:0000256" key="4">
    <source>
        <dbReference type="ARBA" id="ARBA00022692"/>
    </source>
</evidence>
<dbReference type="CDD" id="cd06261">
    <property type="entry name" value="TM_PBP2"/>
    <property type="match status" value="1"/>
</dbReference>
<keyword evidence="2 7" id="KW-0813">Transport</keyword>
<dbReference type="Gene3D" id="1.10.3720.10">
    <property type="entry name" value="MetI-like"/>
    <property type="match status" value="1"/>
</dbReference>
<feature type="transmembrane region" description="Helical" evidence="7">
    <location>
        <begin position="68"/>
        <end position="90"/>
    </location>
</feature>
<dbReference type="SUPFAM" id="SSF161098">
    <property type="entry name" value="MetI-like"/>
    <property type="match status" value="1"/>
</dbReference>
<dbReference type="Proteomes" id="UP000886886">
    <property type="component" value="Unassembled WGS sequence"/>
</dbReference>
<reference evidence="9" key="1">
    <citation type="submission" date="2020-10" db="EMBL/GenBank/DDBJ databases">
        <authorList>
            <person name="Gilroy R."/>
        </authorList>
    </citation>
    <scope>NUCLEOTIDE SEQUENCE</scope>
    <source>
        <strain evidence="9">ChiSjej3B21-11622</strain>
    </source>
</reference>
<reference evidence="9" key="2">
    <citation type="journal article" date="2021" name="PeerJ">
        <title>Extensive microbial diversity within the chicken gut microbiome revealed by metagenomics and culture.</title>
        <authorList>
            <person name="Gilroy R."/>
            <person name="Ravi A."/>
            <person name="Getino M."/>
            <person name="Pursley I."/>
            <person name="Horton D.L."/>
            <person name="Alikhan N.F."/>
            <person name="Baker D."/>
            <person name="Gharbi K."/>
            <person name="Hall N."/>
            <person name="Watson M."/>
            <person name="Adriaenssens E.M."/>
            <person name="Foster-Nyarko E."/>
            <person name="Jarju S."/>
            <person name="Secka A."/>
            <person name="Antonio M."/>
            <person name="Oren A."/>
            <person name="Chaudhuri R.R."/>
            <person name="La Ragione R."/>
            <person name="Hildebrand F."/>
            <person name="Pallen M.J."/>
        </authorList>
    </citation>
    <scope>NUCLEOTIDE SEQUENCE</scope>
    <source>
        <strain evidence="9">ChiSjej3B21-11622</strain>
    </source>
</reference>